<gene>
    <name evidence="1" type="ORF">PSEHALCIP103_03562</name>
</gene>
<evidence type="ECO:0000313" key="2">
    <source>
        <dbReference type="Proteomes" id="UP001152447"/>
    </source>
</evidence>
<keyword evidence="2" id="KW-1185">Reference proteome</keyword>
<accession>A0A9W4VVG6</accession>
<name>A0A9W4VVG6_PSEHA</name>
<dbReference type="Proteomes" id="UP001152447">
    <property type="component" value="Unassembled WGS sequence"/>
</dbReference>
<dbReference type="EMBL" id="CAMAPB010000098">
    <property type="protein sequence ID" value="CAH9066319.1"/>
    <property type="molecule type" value="Genomic_DNA"/>
</dbReference>
<evidence type="ECO:0008006" key="3">
    <source>
        <dbReference type="Google" id="ProtNLM"/>
    </source>
</evidence>
<dbReference type="RefSeq" id="WP_013463853.1">
    <property type="nucleotide sequence ID" value="NZ_CAMAPB010000098.1"/>
</dbReference>
<sequence>MELEQDSNLTLPLFILDETLSTRDLAQPDLEISVILSDELLTQLCQNPSADSSIGISIADYELNIINSSFATIAHSEHDAQLTITQGPLLSAVVTTVENLTFVSPQIDMMPTFDLGDETE</sequence>
<dbReference type="AlphaFoldDB" id="A0A9W4VVG6"/>
<protein>
    <recommendedName>
        <fullName evidence="3">Orphan protein</fullName>
    </recommendedName>
</protein>
<evidence type="ECO:0000313" key="1">
    <source>
        <dbReference type="EMBL" id="CAH9066319.1"/>
    </source>
</evidence>
<proteinExistence type="predicted"/>
<organism evidence="1 2">
    <name type="scientific">Pseudoalteromonas haloplanktis</name>
    <name type="common">Alteromonas haloplanktis</name>
    <dbReference type="NCBI Taxonomy" id="228"/>
    <lineage>
        <taxon>Bacteria</taxon>
        <taxon>Pseudomonadati</taxon>
        <taxon>Pseudomonadota</taxon>
        <taxon>Gammaproteobacteria</taxon>
        <taxon>Alteromonadales</taxon>
        <taxon>Pseudoalteromonadaceae</taxon>
        <taxon>Pseudoalteromonas</taxon>
    </lineage>
</organism>
<reference evidence="1" key="1">
    <citation type="submission" date="2022-07" db="EMBL/GenBank/DDBJ databases">
        <authorList>
            <person name="Criscuolo A."/>
        </authorList>
    </citation>
    <scope>NUCLEOTIDE SEQUENCE</scope>
    <source>
        <strain evidence="1">CIP103197</strain>
    </source>
</reference>
<comment type="caution">
    <text evidence="1">The sequence shown here is derived from an EMBL/GenBank/DDBJ whole genome shotgun (WGS) entry which is preliminary data.</text>
</comment>
<dbReference type="GeneID" id="99695442"/>